<feature type="compositionally biased region" description="Basic and acidic residues" evidence="12">
    <location>
        <begin position="483"/>
        <end position="495"/>
    </location>
</feature>
<gene>
    <name evidence="16" type="primary">SPT16</name>
    <name evidence="16" type="ORF">CcaverHIS019_0302920</name>
</gene>
<comment type="subcellular location">
    <subcellularLocation>
        <location evidence="11">Nucleus</location>
    </subcellularLocation>
    <subcellularLocation>
        <location evidence="11">Chromosome</location>
    </subcellularLocation>
</comment>
<dbReference type="InterPro" id="IPR036005">
    <property type="entry name" value="Creatinase/aminopeptidase-like"/>
</dbReference>
<dbReference type="GO" id="GO:0006281">
    <property type="term" value="P:DNA repair"/>
    <property type="evidence" value="ECO:0007669"/>
    <property type="project" value="UniProtKB-UniRule"/>
</dbReference>
<dbReference type="GO" id="GO:0035101">
    <property type="term" value="C:FACT complex"/>
    <property type="evidence" value="ECO:0007669"/>
    <property type="project" value="UniProtKB-UniRule"/>
</dbReference>
<evidence type="ECO:0000256" key="11">
    <source>
        <dbReference type="RuleBase" id="RU367052"/>
    </source>
</evidence>
<organism evidence="16 17">
    <name type="scientific">Cutaneotrichosporon cavernicola</name>
    <dbReference type="NCBI Taxonomy" id="279322"/>
    <lineage>
        <taxon>Eukaryota</taxon>
        <taxon>Fungi</taxon>
        <taxon>Dikarya</taxon>
        <taxon>Basidiomycota</taxon>
        <taxon>Agaricomycotina</taxon>
        <taxon>Tremellomycetes</taxon>
        <taxon>Trichosporonales</taxon>
        <taxon>Trichosporonaceae</taxon>
        <taxon>Cutaneotrichosporon</taxon>
    </lineage>
</organism>
<dbReference type="SMART" id="SM01285">
    <property type="entry name" value="FACT-Spt16_Nlob"/>
    <property type="match status" value="1"/>
</dbReference>
<comment type="similarity">
    <text evidence="1 11">Belongs to the peptidase M24 family. SPT16 subfamily.</text>
</comment>
<evidence type="ECO:0000259" key="13">
    <source>
        <dbReference type="SMART" id="SM01285"/>
    </source>
</evidence>
<dbReference type="GO" id="GO:0006260">
    <property type="term" value="P:DNA replication"/>
    <property type="evidence" value="ECO:0007669"/>
    <property type="project" value="UniProtKB-KW"/>
</dbReference>
<keyword evidence="3 11" id="KW-0235">DNA replication</keyword>
<dbReference type="Gene3D" id="2.30.29.30">
    <property type="entry name" value="Pleckstrin-homology domain (PH domain)/Phosphotyrosine-binding domain (PTB)"/>
    <property type="match status" value="1"/>
</dbReference>
<keyword evidence="17" id="KW-1185">Reference proteome</keyword>
<evidence type="ECO:0000256" key="6">
    <source>
        <dbReference type="ARBA" id="ARBA00023054"/>
    </source>
</evidence>
<dbReference type="KEGG" id="ccac:CcaHIS019_0302920"/>
<dbReference type="PANTHER" id="PTHR13980:SF15">
    <property type="entry name" value="FACT COMPLEX SUBUNIT SPT16"/>
    <property type="match status" value="1"/>
</dbReference>
<evidence type="ECO:0000313" key="16">
    <source>
        <dbReference type="EMBL" id="BEI90222.1"/>
    </source>
</evidence>
<keyword evidence="6" id="KW-0175">Coiled coil</keyword>
<dbReference type="InterPro" id="IPR040258">
    <property type="entry name" value="Spt16"/>
</dbReference>
<accession>A0AA48I6K1</accession>
<dbReference type="AlphaFoldDB" id="A0AA48I6K1"/>
<dbReference type="InterPro" id="IPR048969">
    <property type="entry name" value="FACT_SPT16_C"/>
</dbReference>
<evidence type="ECO:0000256" key="1">
    <source>
        <dbReference type="ARBA" id="ARBA00010779"/>
    </source>
</evidence>
<dbReference type="FunFam" id="2.30.29.210:FF:000001">
    <property type="entry name" value="FACT complex subunit spt16"/>
    <property type="match status" value="1"/>
</dbReference>
<feature type="compositionally biased region" description="Polar residues" evidence="12">
    <location>
        <begin position="459"/>
        <end position="468"/>
    </location>
</feature>
<feature type="region of interest" description="Disordered" evidence="12">
    <location>
        <begin position="772"/>
        <end position="793"/>
    </location>
</feature>
<dbReference type="InterPro" id="IPR029149">
    <property type="entry name" value="Creatin/AminoP/Spt16_N"/>
</dbReference>
<evidence type="ECO:0000313" key="17">
    <source>
        <dbReference type="Proteomes" id="UP001233271"/>
    </source>
</evidence>
<keyword evidence="9 11" id="KW-0539">Nucleus</keyword>
<evidence type="ECO:0000256" key="9">
    <source>
        <dbReference type="ARBA" id="ARBA00023242"/>
    </source>
</evidence>
<dbReference type="FunFam" id="3.90.230.10:FF:000005">
    <property type="entry name" value="FACT complex subunit spt16"/>
    <property type="match status" value="1"/>
</dbReference>
<feature type="region of interest" description="Disordered" evidence="12">
    <location>
        <begin position="954"/>
        <end position="1043"/>
    </location>
</feature>
<dbReference type="GO" id="GO:0031491">
    <property type="term" value="F:nucleosome binding"/>
    <property type="evidence" value="ECO:0007669"/>
    <property type="project" value="TreeGrafter"/>
</dbReference>
<dbReference type="FunFam" id="2.30.29.30:FF:000017">
    <property type="entry name" value="FACT complex subunit SPT16"/>
    <property type="match status" value="1"/>
</dbReference>
<keyword evidence="4 11" id="KW-0227">DNA damage</keyword>
<keyword evidence="7 11" id="KW-0804">Transcription</keyword>
<keyword evidence="2 11" id="KW-0158">Chromosome</keyword>
<evidence type="ECO:0000256" key="7">
    <source>
        <dbReference type="ARBA" id="ARBA00023163"/>
    </source>
</evidence>
<feature type="compositionally biased region" description="Basic and acidic residues" evidence="12">
    <location>
        <begin position="1013"/>
        <end position="1034"/>
    </location>
</feature>
<evidence type="ECO:0000256" key="12">
    <source>
        <dbReference type="SAM" id="MobiDB-lite"/>
    </source>
</evidence>
<evidence type="ECO:0000256" key="5">
    <source>
        <dbReference type="ARBA" id="ARBA00023015"/>
    </source>
</evidence>
<dbReference type="RefSeq" id="XP_060455487.1">
    <property type="nucleotide sequence ID" value="XM_060598721.1"/>
</dbReference>
<name>A0AA48I6K1_9TREE</name>
<evidence type="ECO:0000256" key="2">
    <source>
        <dbReference type="ARBA" id="ARBA00022454"/>
    </source>
</evidence>
<dbReference type="Pfam" id="PF24824">
    <property type="entry name" value="PH_SPT16"/>
    <property type="match status" value="1"/>
</dbReference>
<feature type="region of interest" description="Disordered" evidence="12">
    <location>
        <begin position="435"/>
        <end position="495"/>
    </location>
</feature>
<dbReference type="Proteomes" id="UP001233271">
    <property type="component" value="Chromosome 3"/>
</dbReference>
<protein>
    <recommendedName>
        <fullName evidence="11">FACT complex subunit</fullName>
    </recommendedName>
</protein>
<dbReference type="Pfam" id="PF08644">
    <property type="entry name" value="SPT16"/>
    <property type="match status" value="1"/>
</dbReference>
<feature type="compositionally biased region" description="Acidic residues" evidence="12">
    <location>
        <begin position="958"/>
        <end position="1009"/>
    </location>
</feature>
<dbReference type="Pfam" id="PF00557">
    <property type="entry name" value="Peptidase_M24"/>
    <property type="match status" value="1"/>
</dbReference>
<keyword evidence="8 11" id="KW-0234">DNA repair</keyword>
<evidence type="ECO:0000256" key="8">
    <source>
        <dbReference type="ARBA" id="ARBA00023204"/>
    </source>
</evidence>
<dbReference type="InterPro" id="IPR013719">
    <property type="entry name" value="RTT106/SPT16-like_middle_dom"/>
</dbReference>
<dbReference type="PANTHER" id="PTHR13980">
    <property type="entry name" value="CDC68 RELATED"/>
    <property type="match status" value="1"/>
</dbReference>
<dbReference type="SUPFAM" id="SSF55920">
    <property type="entry name" value="Creatinase/aminopeptidase"/>
    <property type="match status" value="1"/>
</dbReference>
<reference evidence="16" key="1">
    <citation type="journal article" date="2023" name="BMC Genomics">
        <title>Chromosome-level genome assemblies of Cutaneotrichosporon spp. (Trichosporonales, Basidiomycota) reveal imbalanced evolution between nucleotide sequences and chromosome synteny.</title>
        <authorList>
            <person name="Kobayashi Y."/>
            <person name="Kayamori A."/>
            <person name="Aoki K."/>
            <person name="Shiwa Y."/>
            <person name="Matsutani M."/>
            <person name="Fujita N."/>
            <person name="Sugita T."/>
            <person name="Iwasaki W."/>
            <person name="Tanaka N."/>
            <person name="Takashima M."/>
        </authorList>
    </citation>
    <scope>NUCLEOTIDE SEQUENCE</scope>
    <source>
        <strain evidence="16">HIS019</strain>
    </source>
</reference>
<evidence type="ECO:0000259" key="15">
    <source>
        <dbReference type="SMART" id="SM01287"/>
    </source>
</evidence>
<dbReference type="InterPro" id="IPR000994">
    <property type="entry name" value="Pept_M24"/>
</dbReference>
<comment type="function">
    <text evidence="10 11">Component of the FACT complex, a general chromatin factor that acts to reorganize nucleosomes. The FACT complex is involved in multiple processes that require DNA as a template such as mRNA elongation, DNA replication and DNA repair. During transcription elongation the FACT complex acts as a histone chaperone that both destabilizes and restores nucleosomal structure. It facilitates the passage of RNA polymerase II and transcription by promoting the dissociation of one histone H2A-H2B dimer from the nucleosome, then subsequently promotes the reestablishment of the nucleosome following the passage of RNA polymerase II.</text>
</comment>
<proteinExistence type="inferred from homology"/>
<dbReference type="InterPro" id="IPR011993">
    <property type="entry name" value="PH-like_dom_sf"/>
</dbReference>
<keyword evidence="5 11" id="KW-0805">Transcription regulation</keyword>
<evidence type="ECO:0000256" key="4">
    <source>
        <dbReference type="ARBA" id="ARBA00022763"/>
    </source>
</evidence>
<comment type="subunit">
    <text evidence="11">Component of the FACT complex.</text>
</comment>
<sequence>MSDVKLDSAVFFKRASKIFDALEKPLGDTAELAQVDAIQIFLGDAGDDSASFNKTAALQTYLLGFEFPSTIIIVWKSSKKITFVCSSSKAKILRQLQSQQGIEIDVRVRAPKDESTARVIPDLILSLADMKLGVIPKDKTSGKLSDEWNTAIAEAKGGLQTVDVTVAMSAVLAVKDQDEIDATVTAARLVSTCMEKYFKSKMEALIDRGTEITHEAFSQLVEEKIGNDDKGADMKLWNKNPKLANVDFTNTDWVYSPIIQSGGEYDLRVSAYSNENPLKPGVILSSLGIRYKSYCASSARTFMINPSKKQESNFSTLLDVRLEVIKMCKAGVAVRDLYNTAHAAFQERGLGGHFPKNIGFACGLEYRDSSFLLAPKNERKLETNMTLVISLGLQDLPDKNGNYSLLLSDTVQVGPNAGTSLTEGCVKLRDVVMELDDEDEPEPEPKPKPKAAAAKPKKSVSNGTTKSPAKTRGAGTVKATRGAQREQVESTTEQRIKLHQQELHAQRKAAGLKKWANGGKGNDEGSGKVIKKFESYKREEQLPSIVSERRIYVDEGRQSVVLPINGFATPFHVSIIKNVSKIEEAEHLALRINFQSPGQIAGKKEDMPFEDPDATFVRSLTFRSKDKRHIEKVFTQISELKKAATKREAERKEMADVIEQERLIEIKGRHPYVLKNLFPRPNMEGKKMDGNLEIHSNGIRFRPDTMPGKTPDKDHKIDLLFSNMKHLFFQPSEKELIVLLHVHLKAPIMIGKKKTWDVQFYREVSDMNFDETTGKRRKARYGDEDEIEQEQEDRRRRAELDKMFQAFAKRVSDAAQQQQYEIEVDVPFRELGFSGVPHRTNVTLMPTTDCLVHLSEMPFTVITLSEIETVHFERVQFGLKAFDMVFVFNDFKKAPTAINSIPVVHLDNVKEWLDSVDIPISEGPVNLSWPQIMKTINDDPYEFYSMGGWEFLVGNGESDAEDESSEGSVFEDESDDFDEDESNSESDFSDDDDDDSDGSGGDFSDESGESWDALERKAKRADDKRADEFSDDDRKKKKNGGRR</sequence>
<dbReference type="InterPro" id="IPR029148">
    <property type="entry name" value="FACT-SPT16_Nlobe"/>
</dbReference>
<dbReference type="GO" id="GO:0010468">
    <property type="term" value="P:regulation of gene expression"/>
    <property type="evidence" value="ECO:0007669"/>
    <property type="project" value="UniProtKB-ARBA"/>
</dbReference>
<evidence type="ECO:0000259" key="14">
    <source>
        <dbReference type="SMART" id="SM01286"/>
    </source>
</evidence>
<evidence type="ECO:0000256" key="3">
    <source>
        <dbReference type="ARBA" id="ARBA00022705"/>
    </source>
</evidence>
<dbReference type="SMART" id="SM01287">
    <property type="entry name" value="Rtt106"/>
    <property type="match status" value="1"/>
</dbReference>
<dbReference type="GeneID" id="85494092"/>
<dbReference type="InterPro" id="IPR056595">
    <property type="entry name" value="Fact-SPT16_PH"/>
</dbReference>
<dbReference type="InterPro" id="IPR013953">
    <property type="entry name" value="FACT_SPT16_M"/>
</dbReference>
<feature type="domain" description="Histone chaperone RTT106/FACT complex subunit SPT16-like middle" evidence="15">
    <location>
        <begin position="833"/>
        <end position="923"/>
    </location>
</feature>
<evidence type="ECO:0000256" key="10">
    <source>
        <dbReference type="ARBA" id="ARBA00025370"/>
    </source>
</evidence>
<dbReference type="Pfam" id="PF08512">
    <property type="entry name" value="Rttp106-like_middle"/>
    <property type="match status" value="1"/>
</dbReference>
<dbReference type="Pfam" id="PF14826">
    <property type="entry name" value="FACT-Spt16_Nlob"/>
    <property type="match status" value="1"/>
</dbReference>
<dbReference type="Gene3D" id="2.30.29.210">
    <property type="entry name" value="FACT complex subunit Spt16p/Cdc68p"/>
    <property type="match status" value="1"/>
</dbReference>
<dbReference type="SMART" id="SM01286">
    <property type="entry name" value="SPT16"/>
    <property type="match status" value="1"/>
</dbReference>
<dbReference type="Gene3D" id="3.90.230.10">
    <property type="entry name" value="Creatinase/methionine aminopeptidase superfamily"/>
    <property type="match status" value="1"/>
</dbReference>
<dbReference type="EMBL" id="AP028214">
    <property type="protein sequence ID" value="BEI90222.1"/>
    <property type="molecule type" value="Genomic_DNA"/>
</dbReference>
<feature type="domain" description="FACT complex subunit SPT16 N-terminal lobe" evidence="13">
    <location>
        <begin position="6"/>
        <end position="168"/>
    </location>
</feature>
<dbReference type="GO" id="GO:0006368">
    <property type="term" value="P:transcription elongation by RNA polymerase II"/>
    <property type="evidence" value="ECO:0007669"/>
    <property type="project" value="TreeGrafter"/>
</dbReference>
<dbReference type="Gene3D" id="2.30.29.150">
    <property type="match status" value="1"/>
</dbReference>
<feature type="domain" description="FACT complex subunit SPT16 middle" evidence="14">
    <location>
        <begin position="551"/>
        <end position="701"/>
    </location>
</feature>
<dbReference type="Gene3D" id="3.40.350.10">
    <property type="entry name" value="Creatinase/prolidase N-terminal domain"/>
    <property type="match status" value="1"/>
</dbReference>
<dbReference type="Pfam" id="PF21091">
    <property type="entry name" value="SPT16_C"/>
    <property type="match status" value="1"/>
</dbReference>